<proteinExistence type="predicted"/>
<keyword evidence="2" id="KW-1185">Reference proteome</keyword>
<dbReference type="Proteomes" id="UP000813385">
    <property type="component" value="Unassembled WGS sequence"/>
</dbReference>
<dbReference type="EMBL" id="JAGPXD010000004">
    <property type="protein sequence ID" value="KAH7358069.1"/>
    <property type="molecule type" value="Genomic_DNA"/>
</dbReference>
<sequence>MSLDGHIPTSAPRLTGWPALPMEIRWQIRDYIRTLVSDWPDHHPPLPQLPLVCREWNECRNKERRKVVRYIVLRIRLPEYSCPACDEEEDDITAYTNDSIFMDTIRRFVSIVSNWNRSFFTLDLGVYSPSDGKHGFRDFRLCQDYHYGATSDMYKQHALMLRKSMAADDDKRTCPGWNRLCKGLAPCMAAKKRLLSTIGDPRRPHFSTLCVQENEDYGYPELKAVAEACAVRSLVIRRHYYRQLSPQLLGSLISHFGLDNLHHEAWRHPDVSEAEHFAFEYNVVLNACMSYRGGTSHCSLVWETSPLLEQTDTPESSSKPTGRFTHHLELAGSETSGSAAYFINGNHSGLFSSTGFISAEDVLEDIYELYGPPSLEKIQFLTLTSRVLQRRESPNSRAFIDLIVGIGFLAFGKNARRLQGLVLWDGDETDGVLFRFIQDYEFEGGGHGYESRIKWRSTQHTADDLAPVFAELRRKLGEDEDDEDDEDDEKIVIDHEQMFEGEHLSY</sequence>
<reference evidence="1" key="1">
    <citation type="journal article" date="2021" name="Nat. Commun.">
        <title>Genetic determinants of endophytism in the Arabidopsis root mycobiome.</title>
        <authorList>
            <person name="Mesny F."/>
            <person name="Miyauchi S."/>
            <person name="Thiergart T."/>
            <person name="Pickel B."/>
            <person name="Atanasova L."/>
            <person name="Karlsson M."/>
            <person name="Huettel B."/>
            <person name="Barry K.W."/>
            <person name="Haridas S."/>
            <person name="Chen C."/>
            <person name="Bauer D."/>
            <person name="Andreopoulos W."/>
            <person name="Pangilinan J."/>
            <person name="LaButti K."/>
            <person name="Riley R."/>
            <person name="Lipzen A."/>
            <person name="Clum A."/>
            <person name="Drula E."/>
            <person name="Henrissat B."/>
            <person name="Kohler A."/>
            <person name="Grigoriev I.V."/>
            <person name="Martin F.M."/>
            <person name="Hacquard S."/>
        </authorList>
    </citation>
    <scope>NUCLEOTIDE SEQUENCE</scope>
    <source>
        <strain evidence="1">MPI-CAGE-AT-0016</strain>
    </source>
</reference>
<accession>A0A8K0X0W9</accession>
<organism evidence="1 2">
    <name type="scientific">Plectosphaerella cucumerina</name>
    <dbReference type="NCBI Taxonomy" id="40658"/>
    <lineage>
        <taxon>Eukaryota</taxon>
        <taxon>Fungi</taxon>
        <taxon>Dikarya</taxon>
        <taxon>Ascomycota</taxon>
        <taxon>Pezizomycotina</taxon>
        <taxon>Sordariomycetes</taxon>
        <taxon>Hypocreomycetidae</taxon>
        <taxon>Glomerellales</taxon>
        <taxon>Plectosphaerellaceae</taxon>
        <taxon>Plectosphaerella</taxon>
    </lineage>
</organism>
<dbReference type="OrthoDB" id="4850075at2759"/>
<evidence type="ECO:0000313" key="2">
    <source>
        <dbReference type="Proteomes" id="UP000813385"/>
    </source>
</evidence>
<evidence type="ECO:0000313" key="1">
    <source>
        <dbReference type="EMBL" id="KAH7358069.1"/>
    </source>
</evidence>
<name>A0A8K0X0W9_9PEZI</name>
<comment type="caution">
    <text evidence="1">The sequence shown here is derived from an EMBL/GenBank/DDBJ whole genome shotgun (WGS) entry which is preliminary data.</text>
</comment>
<protein>
    <submittedName>
        <fullName evidence="1">F-box domain-containing protein</fullName>
    </submittedName>
</protein>
<gene>
    <name evidence="1" type="ORF">B0T11DRAFT_299197</name>
</gene>
<dbReference type="AlphaFoldDB" id="A0A8K0X0W9"/>